<feature type="active site" evidence="10">
    <location>
        <position position="199"/>
    </location>
</feature>
<feature type="active site" evidence="10">
    <location>
        <position position="197"/>
    </location>
</feature>
<dbReference type="STRING" id="1855912.LuPra_06092"/>
<keyword evidence="13" id="KW-0808">Transferase</keyword>
<evidence type="ECO:0000256" key="4">
    <source>
        <dbReference type="ARBA" id="ARBA00022801"/>
    </source>
</evidence>
<dbReference type="SUPFAM" id="SSF52317">
    <property type="entry name" value="Class I glutamine amidotransferase-like"/>
    <property type="match status" value="1"/>
</dbReference>
<keyword evidence="10" id="KW-0963">Cytoplasm</keyword>
<dbReference type="HAMAP" id="MF_00278">
    <property type="entry name" value="HisH"/>
    <property type="match status" value="1"/>
</dbReference>
<feature type="compositionally biased region" description="Basic and acidic residues" evidence="11">
    <location>
        <begin position="256"/>
        <end position="270"/>
    </location>
</feature>
<comment type="pathway">
    <text evidence="1 10">Amino-acid biosynthesis; L-histidine biosynthesis; L-histidine from 5-phospho-alpha-D-ribose 1-diphosphate: step 5/9.</text>
</comment>
<evidence type="ECO:0000256" key="9">
    <source>
        <dbReference type="ARBA" id="ARBA00049534"/>
    </source>
</evidence>
<dbReference type="CDD" id="cd01748">
    <property type="entry name" value="GATase1_IGP_Synthase"/>
    <property type="match status" value="1"/>
</dbReference>
<name>A0A143PXM9_LUTPR</name>
<evidence type="ECO:0000256" key="2">
    <source>
        <dbReference type="ARBA" id="ARBA00011152"/>
    </source>
</evidence>
<keyword evidence="6 10" id="KW-0368">Histidine biosynthesis</keyword>
<dbReference type="EMBL" id="CP015136">
    <property type="protein sequence ID" value="AMY12810.1"/>
    <property type="molecule type" value="Genomic_DNA"/>
</dbReference>
<keyword evidence="3 10" id="KW-0028">Amino-acid biosynthesis</keyword>
<dbReference type="InterPro" id="IPR010139">
    <property type="entry name" value="Imidazole-glycPsynth_HisH"/>
</dbReference>
<dbReference type="EC" id="4.3.2.10" evidence="10"/>
<reference evidence="14" key="2">
    <citation type="submission" date="2016-04" db="EMBL/GenBank/DDBJ databases">
        <title>First Complete Genome Sequence of a Subdivision 6 Acidobacterium.</title>
        <authorList>
            <person name="Huang S."/>
            <person name="Vieira S."/>
            <person name="Bunk B."/>
            <person name="Riedel T."/>
            <person name="Sproeer C."/>
            <person name="Overmann J."/>
        </authorList>
    </citation>
    <scope>NUCLEOTIDE SEQUENCE [LARGE SCALE GENOMIC DNA]</scope>
    <source>
        <strain evidence="14">DSM 100886 HEG_-6_39</strain>
    </source>
</reference>
<keyword evidence="5 10" id="KW-0315">Glutamine amidotransferase</keyword>
<sequence length="270" mass="28693">MIVALIDYKAGNLTSVRKALAALGAEILTPDSPADLDRADAIIVPGVGHFEATAALDAGWHSAIRSRLAAGVPLLGICLGQQWLFEGSDEAPDVPGLGVFPGRCVKLDPARGLMDDRAPGARYPVPGSLKVPHVGWNALKQTTRSSRLLAGVQDEAQAYFTHSYVAPDSDATVAITEHGVPFASVVEHGLVFGAQFHPEKSGETGLKMLRNFLEVAEEGRARRAGPTGATQPLPTPDLSRRSPRAKAAARFPPGFDGRRPIDEGRSREVR</sequence>
<evidence type="ECO:0000256" key="11">
    <source>
        <dbReference type="SAM" id="MobiDB-lite"/>
    </source>
</evidence>
<feature type="region of interest" description="Disordered" evidence="11">
    <location>
        <begin position="219"/>
        <end position="270"/>
    </location>
</feature>
<evidence type="ECO:0000256" key="6">
    <source>
        <dbReference type="ARBA" id="ARBA00023102"/>
    </source>
</evidence>
<protein>
    <recommendedName>
        <fullName evidence="10">Imidazole glycerol phosphate synthase subunit HisH</fullName>
        <ecNumber evidence="10">4.3.2.10</ecNumber>
    </recommendedName>
    <alternativeName>
        <fullName evidence="10">IGP synthase glutaminase subunit</fullName>
        <ecNumber evidence="10">3.5.1.2</ecNumber>
    </alternativeName>
    <alternativeName>
        <fullName evidence="10">IGP synthase subunit HisH</fullName>
    </alternativeName>
    <alternativeName>
        <fullName evidence="10">ImGP synthase subunit HisH</fullName>
        <shortName evidence="10">IGPS subunit HisH</shortName>
    </alternativeName>
</protein>
<comment type="catalytic activity">
    <reaction evidence="9 10">
        <text>L-glutamine + H2O = L-glutamate + NH4(+)</text>
        <dbReference type="Rhea" id="RHEA:15889"/>
        <dbReference type="ChEBI" id="CHEBI:15377"/>
        <dbReference type="ChEBI" id="CHEBI:28938"/>
        <dbReference type="ChEBI" id="CHEBI:29985"/>
        <dbReference type="ChEBI" id="CHEBI:58359"/>
        <dbReference type="EC" id="3.5.1.2"/>
    </reaction>
</comment>
<reference evidence="13 14" key="1">
    <citation type="journal article" date="2016" name="Genome Announc.">
        <title>First Complete Genome Sequence of a Subdivision 6 Acidobacterium Strain.</title>
        <authorList>
            <person name="Huang S."/>
            <person name="Vieira S."/>
            <person name="Bunk B."/>
            <person name="Riedel T."/>
            <person name="Sproer C."/>
            <person name="Overmann J."/>
        </authorList>
    </citation>
    <scope>NUCLEOTIDE SEQUENCE [LARGE SCALE GENOMIC DNA]</scope>
    <source>
        <strain evidence="14">DSM 100886 HEG_-6_39</strain>
    </source>
</reference>
<evidence type="ECO:0000256" key="8">
    <source>
        <dbReference type="ARBA" id="ARBA00047838"/>
    </source>
</evidence>
<dbReference type="PATRIC" id="fig|1813736.3.peg.6399"/>
<dbReference type="PANTHER" id="PTHR42701">
    <property type="entry name" value="IMIDAZOLE GLYCEROL PHOSPHATE SYNTHASE SUBUNIT HISH"/>
    <property type="match status" value="1"/>
</dbReference>
<proteinExistence type="inferred from homology"/>
<evidence type="ECO:0000256" key="10">
    <source>
        <dbReference type="HAMAP-Rule" id="MF_00278"/>
    </source>
</evidence>
<evidence type="ECO:0000256" key="7">
    <source>
        <dbReference type="ARBA" id="ARBA00023239"/>
    </source>
</evidence>
<comment type="function">
    <text evidence="10">IGPS catalyzes the conversion of PRFAR and glutamine to IGP, AICAR and glutamate. The HisH subunit catalyzes the hydrolysis of glutamine to glutamate and ammonia as part of the synthesis of IGP and AICAR. The resulting ammonia molecule is channeled to the active site of HisF.</text>
</comment>
<dbReference type="PROSITE" id="PS51273">
    <property type="entry name" value="GATASE_TYPE_1"/>
    <property type="match status" value="1"/>
</dbReference>
<dbReference type="NCBIfam" id="TIGR01855">
    <property type="entry name" value="IMP_synth_hisH"/>
    <property type="match status" value="1"/>
</dbReference>
<dbReference type="RefSeq" id="WP_237050751.1">
    <property type="nucleotide sequence ID" value="NZ_CP015136.1"/>
</dbReference>
<evidence type="ECO:0000313" key="14">
    <source>
        <dbReference type="Proteomes" id="UP000076079"/>
    </source>
</evidence>
<dbReference type="InterPro" id="IPR017926">
    <property type="entry name" value="GATASE"/>
</dbReference>
<keyword evidence="4 10" id="KW-0378">Hydrolase</keyword>
<evidence type="ECO:0000256" key="3">
    <source>
        <dbReference type="ARBA" id="ARBA00022605"/>
    </source>
</evidence>
<dbReference type="Proteomes" id="UP000076079">
    <property type="component" value="Chromosome"/>
</dbReference>
<keyword evidence="7 10" id="KW-0456">Lyase</keyword>
<dbReference type="Pfam" id="PF00117">
    <property type="entry name" value="GATase"/>
    <property type="match status" value="1"/>
</dbReference>
<dbReference type="Gene3D" id="3.40.50.880">
    <property type="match status" value="1"/>
</dbReference>
<dbReference type="AlphaFoldDB" id="A0A143PXM9"/>
<organism evidence="13 14">
    <name type="scientific">Luteitalea pratensis</name>
    <dbReference type="NCBI Taxonomy" id="1855912"/>
    <lineage>
        <taxon>Bacteria</taxon>
        <taxon>Pseudomonadati</taxon>
        <taxon>Acidobacteriota</taxon>
        <taxon>Vicinamibacteria</taxon>
        <taxon>Vicinamibacterales</taxon>
        <taxon>Vicinamibacteraceae</taxon>
        <taxon>Luteitalea</taxon>
    </lineage>
</organism>
<dbReference type="KEGG" id="abac:LuPra_06092"/>
<dbReference type="GO" id="GO:0000107">
    <property type="term" value="F:imidazoleglycerol-phosphate synthase activity"/>
    <property type="evidence" value="ECO:0007669"/>
    <property type="project" value="UniProtKB-UniRule"/>
</dbReference>
<dbReference type="PANTHER" id="PTHR42701:SF1">
    <property type="entry name" value="IMIDAZOLE GLYCEROL PHOSPHATE SYNTHASE SUBUNIT HISH"/>
    <property type="match status" value="1"/>
</dbReference>
<comment type="subunit">
    <text evidence="2 10">Heterodimer of HisH and HisF.</text>
</comment>
<evidence type="ECO:0000256" key="5">
    <source>
        <dbReference type="ARBA" id="ARBA00022962"/>
    </source>
</evidence>
<evidence type="ECO:0000313" key="13">
    <source>
        <dbReference type="EMBL" id="AMY12810.1"/>
    </source>
</evidence>
<dbReference type="EC" id="3.5.1.2" evidence="10"/>
<evidence type="ECO:0000256" key="1">
    <source>
        <dbReference type="ARBA" id="ARBA00005091"/>
    </source>
</evidence>
<keyword evidence="13" id="KW-0328">Glycosyltransferase</keyword>
<accession>A0A143PXM9</accession>
<dbReference type="GO" id="GO:0000105">
    <property type="term" value="P:L-histidine biosynthetic process"/>
    <property type="evidence" value="ECO:0007669"/>
    <property type="project" value="UniProtKB-UniRule"/>
</dbReference>
<dbReference type="InterPro" id="IPR029062">
    <property type="entry name" value="Class_I_gatase-like"/>
</dbReference>
<feature type="active site" description="Nucleophile" evidence="10">
    <location>
        <position position="78"/>
    </location>
</feature>
<dbReference type="GO" id="GO:0005737">
    <property type="term" value="C:cytoplasm"/>
    <property type="evidence" value="ECO:0007669"/>
    <property type="project" value="UniProtKB-SubCell"/>
</dbReference>
<dbReference type="GO" id="GO:0016829">
    <property type="term" value="F:lyase activity"/>
    <property type="evidence" value="ECO:0007669"/>
    <property type="project" value="UniProtKB-KW"/>
</dbReference>
<keyword evidence="14" id="KW-1185">Reference proteome</keyword>
<dbReference type="GO" id="GO:0004359">
    <property type="term" value="F:glutaminase activity"/>
    <property type="evidence" value="ECO:0007669"/>
    <property type="project" value="UniProtKB-EC"/>
</dbReference>
<gene>
    <name evidence="13" type="primary">hisH1</name>
    <name evidence="10" type="synonym">hisH</name>
    <name evidence="13" type="ORF">LuPra_06092</name>
</gene>
<evidence type="ECO:0000259" key="12">
    <source>
        <dbReference type="Pfam" id="PF00117"/>
    </source>
</evidence>
<dbReference type="UniPathway" id="UPA00031">
    <property type="reaction ID" value="UER00010"/>
</dbReference>
<comment type="subcellular location">
    <subcellularLocation>
        <location evidence="10">Cytoplasm</location>
    </subcellularLocation>
</comment>
<feature type="domain" description="Glutamine amidotransferase" evidence="12">
    <location>
        <begin position="5"/>
        <end position="213"/>
    </location>
</feature>
<comment type="catalytic activity">
    <reaction evidence="8 10">
        <text>5-[(5-phospho-1-deoxy-D-ribulos-1-ylimino)methylamino]-1-(5-phospho-beta-D-ribosyl)imidazole-4-carboxamide + L-glutamine = D-erythro-1-(imidazol-4-yl)glycerol 3-phosphate + 5-amino-1-(5-phospho-beta-D-ribosyl)imidazole-4-carboxamide + L-glutamate + H(+)</text>
        <dbReference type="Rhea" id="RHEA:24793"/>
        <dbReference type="ChEBI" id="CHEBI:15378"/>
        <dbReference type="ChEBI" id="CHEBI:29985"/>
        <dbReference type="ChEBI" id="CHEBI:58278"/>
        <dbReference type="ChEBI" id="CHEBI:58359"/>
        <dbReference type="ChEBI" id="CHEBI:58475"/>
        <dbReference type="ChEBI" id="CHEBI:58525"/>
        <dbReference type="EC" id="4.3.2.10"/>
    </reaction>
</comment>